<dbReference type="InterPro" id="IPR021225">
    <property type="entry name" value="Tlde1_dom"/>
</dbReference>
<proteinExistence type="predicted"/>
<sequence length="122" mass="12747">MTWRYSQSTGQLLDPSGAIIATGYSGHGGGVNDPDDQDIPNVGPIPRGSYAIGRAFTHQACGPVSMRLEPDAGTDTRGRSGFLIHGDSASLDRTASHGCIILPRATRLTIDASDVRALVVVS</sequence>
<evidence type="ECO:0000313" key="3">
    <source>
        <dbReference type="EMBL" id="CAB4219403.1"/>
    </source>
</evidence>
<dbReference type="InterPro" id="IPR005490">
    <property type="entry name" value="LD_TPept_cat_dom"/>
</dbReference>
<dbReference type="Pfam" id="PF10908">
    <property type="entry name" value="Tlde1_dom"/>
    <property type="match status" value="1"/>
</dbReference>
<evidence type="ECO:0000259" key="2">
    <source>
        <dbReference type="Pfam" id="PF10908"/>
    </source>
</evidence>
<feature type="domain" description="Tlde1" evidence="2">
    <location>
        <begin position="21"/>
        <end position="108"/>
    </location>
</feature>
<dbReference type="GO" id="GO:0016740">
    <property type="term" value="F:transferase activity"/>
    <property type="evidence" value="ECO:0007669"/>
    <property type="project" value="InterPro"/>
</dbReference>
<organism evidence="3">
    <name type="scientific">uncultured Caudovirales phage</name>
    <dbReference type="NCBI Taxonomy" id="2100421"/>
    <lineage>
        <taxon>Viruses</taxon>
        <taxon>Duplodnaviria</taxon>
        <taxon>Heunggongvirae</taxon>
        <taxon>Uroviricota</taxon>
        <taxon>Caudoviricetes</taxon>
        <taxon>Peduoviridae</taxon>
        <taxon>Maltschvirus</taxon>
        <taxon>Maltschvirus maltsch</taxon>
    </lineage>
</organism>
<evidence type="ECO:0000256" key="1">
    <source>
        <dbReference type="SAM" id="MobiDB-lite"/>
    </source>
</evidence>
<dbReference type="EMBL" id="LR797479">
    <property type="protein sequence ID" value="CAB4219403.1"/>
    <property type="molecule type" value="Genomic_DNA"/>
</dbReference>
<gene>
    <name evidence="3" type="ORF">UFOVP1619_4</name>
</gene>
<name>A0A6J5SV93_9CAUD</name>
<reference evidence="3" key="1">
    <citation type="submission" date="2020-05" db="EMBL/GenBank/DDBJ databases">
        <authorList>
            <person name="Chiriac C."/>
            <person name="Salcher M."/>
            <person name="Ghai R."/>
            <person name="Kavagutti S V."/>
        </authorList>
    </citation>
    <scope>NUCLEOTIDE SEQUENCE</scope>
</reference>
<feature type="region of interest" description="Disordered" evidence="1">
    <location>
        <begin position="24"/>
        <end position="43"/>
    </location>
</feature>
<protein>
    <recommendedName>
        <fullName evidence="2">Tlde1 domain-containing protein</fullName>
    </recommendedName>
</protein>
<dbReference type="CDD" id="cd16913">
    <property type="entry name" value="YkuD_like"/>
    <property type="match status" value="1"/>
</dbReference>
<accession>A0A6J5SV93</accession>